<protein>
    <submittedName>
        <fullName evidence="7">Uncharacterized protein</fullName>
    </submittedName>
</protein>
<comment type="subcellular location">
    <subcellularLocation>
        <location evidence="1">Membrane</location>
        <topology evidence="1">Multi-pass membrane protein</topology>
    </subcellularLocation>
</comment>
<evidence type="ECO:0000256" key="3">
    <source>
        <dbReference type="ARBA" id="ARBA00022989"/>
    </source>
</evidence>
<dbReference type="Pfam" id="PF04142">
    <property type="entry name" value="Nuc_sug_transp"/>
    <property type="match status" value="1"/>
</dbReference>
<evidence type="ECO:0000256" key="5">
    <source>
        <dbReference type="SAM" id="Phobius"/>
    </source>
</evidence>
<dbReference type="GO" id="GO:0015165">
    <property type="term" value="F:pyrimidine nucleotide-sugar transmembrane transporter activity"/>
    <property type="evidence" value="ECO:0007669"/>
    <property type="project" value="InterPro"/>
</dbReference>
<feature type="transmembrane region" description="Helical" evidence="5">
    <location>
        <begin position="346"/>
        <end position="365"/>
    </location>
</feature>
<dbReference type="Gene3D" id="1.10.3730.20">
    <property type="match status" value="1"/>
</dbReference>
<feature type="transmembrane region" description="Helical" evidence="5">
    <location>
        <begin position="399"/>
        <end position="418"/>
    </location>
</feature>
<dbReference type="PANTHER" id="PTHR10231">
    <property type="entry name" value="NUCLEOTIDE-SUGAR TRANSMEMBRANE TRANSPORTER"/>
    <property type="match status" value="1"/>
</dbReference>
<evidence type="ECO:0000256" key="4">
    <source>
        <dbReference type="ARBA" id="ARBA00023136"/>
    </source>
</evidence>
<dbReference type="AlphaFoldDB" id="A0AB34JPD3"/>
<accession>A0AB34JPD3</accession>
<feature type="signal peptide" evidence="6">
    <location>
        <begin position="1"/>
        <end position="21"/>
    </location>
</feature>
<evidence type="ECO:0000256" key="2">
    <source>
        <dbReference type="ARBA" id="ARBA00022692"/>
    </source>
</evidence>
<proteinExistence type="predicted"/>
<feature type="transmembrane region" description="Helical" evidence="5">
    <location>
        <begin position="372"/>
        <end position="393"/>
    </location>
</feature>
<keyword evidence="6" id="KW-0732">Signal</keyword>
<dbReference type="InterPro" id="IPR037185">
    <property type="entry name" value="EmrE-like"/>
</dbReference>
<keyword evidence="3 5" id="KW-1133">Transmembrane helix</keyword>
<evidence type="ECO:0000313" key="8">
    <source>
        <dbReference type="Proteomes" id="UP001515480"/>
    </source>
</evidence>
<keyword evidence="4 5" id="KW-0472">Membrane</keyword>
<evidence type="ECO:0000256" key="6">
    <source>
        <dbReference type="SAM" id="SignalP"/>
    </source>
</evidence>
<dbReference type="SUPFAM" id="SSF103481">
    <property type="entry name" value="Multidrug resistance efflux transporter EmrE"/>
    <property type="match status" value="1"/>
</dbReference>
<dbReference type="Proteomes" id="UP001515480">
    <property type="component" value="Unassembled WGS sequence"/>
</dbReference>
<feature type="chain" id="PRO_5044284298" evidence="6">
    <location>
        <begin position="22"/>
        <end position="431"/>
    </location>
</feature>
<comment type="caution">
    <text evidence="7">The sequence shown here is derived from an EMBL/GenBank/DDBJ whole genome shotgun (WGS) entry which is preliminary data.</text>
</comment>
<reference evidence="7 8" key="1">
    <citation type="journal article" date="2024" name="Science">
        <title>Giant polyketide synthase enzymes in the biosynthesis of giant marine polyether toxins.</title>
        <authorList>
            <person name="Fallon T.R."/>
            <person name="Shende V.V."/>
            <person name="Wierzbicki I.H."/>
            <person name="Pendleton A.L."/>
            <person name="Watervoot N.F."/>
            <person name="Auber R.P."/>
            <person name="Gonzalez D.J."/>
            <person name="Wisecaver J.H."/>
            <person name="Moore B.S."/>
        </authorList>
    </citation>
    <scope>NUCLEOTIDE SEQUENCE [LARGE SCALE GENOMIC DNA]</scope>
    <source>
        <strain evidence="7 8">12B1</strain>
    </source>
</reference>
<evidence type="ECO:0000256" key="1">
    <source>
        <dbReference type="ARBA" id="ARBA00004141"/>
    </source>
</evidence>
<dbReference type="GO" id="GO:0000139">
    <property type="term" value="C:Golgi membrane"/>
    <property type="evidence" value="ECO:0007669"/>
    <property type="project" value="InterPro"/>
</dbReference>
<keyword evidence="8" id="KW-1185">Reference proteome</keyword>
<dbReference type="InterPro" id="IPR007271">
    <property type="entry name" value="Nuc_sug_transpt"/>
</dbReference>
<sequence length="431" mass="45995">MPPSYFSLFAVLMTATAHALCAPPHLARVAPSPWCSRPLARPVALSAPSLTHRVALPRATRCAMCALDYSEQSAVSPVTPPASPPPRPRFSIKYVVLVLLVVQNSAVTLMVRRTRTAAANGGPLYIGAMAVLVSELLKLPTCLALIAREEGSVRAMVRAVYRGVFVRWMDSLRVGVPALCYGLQNALFFVALSNLPASSYQLWSQSKTLFTAFFFVTILKKSLQPRQWLALALLTGGVGLVQLQESSGAAAIAGGVPMLGVAAVLASSLLSGFANIYFEKVLKQSDCEREDNCEVEGATKTPASLWLRNVQLSMFAIPQAAGMVLCTPKSRALISSHGALVGFTPAVWAVTFLTAGGGLLIAAVVKHADNLLKTYATAVAIVLTCCITSITTGVAPTPAFLQGMTLVLSSIFLYNTNLKLRLPRLPRRSNR</sequence>
<dbReference type="NCBIfam" id="TIGR00803">
    <property type="entry name" value="nst"/>
    <property type="match status" value="2"/>
</dbReference>
<organism evidence="7 8">
    <name type="scientific">Prymnesium parvum</name>
    <name type="common">Toxic golden alga</name>
    <dbReference type="NCBI Taxonomy" id="97485"/>
    <lineage>
        <taxon>Eukaryota</taxon>
        <taxon>Haptista</taxon>
        <taxon>Haptophyta</taxon>
        <taxon>Prymnesiophyceae</taxon>
        <taxon>Prymnesiales</taxon>
        <taxon>Prymnesiaceae</taxon>
        <taxon>Prymnesium</taxon>
    </lineage>
</organism>
<name>A0AB34JPD3_PRYPA</name>
<evidence type="ECO:0000313" key="7">
    <source>
        <dbReference type="EMBL" id="KAL1522444.1"/>
    </source>
</evidence>
<gene>
    <name evidence="7" type="ORF">AB1Y20_017432</name>
</gene>
<keyword evidence="2 5" id="KW-0812">Transmembrane</keyword>
<dbReference type="EMBL" id="JBGBPQ010000006">
    <property type="protein sequence ID" value="KAL1522444.1"/>
    <property type="molecule type" value="Genomic_DNA"/>
</dbReference>